<keyword evidence="1" id="KW-0723">Serine/threonine-protein kinase</keyword>
<evidence type="ECO:0000313" key="9">
    <source>
        <dbReference type="Proteomes" id="UP001305779"/>
    </source>
</evidence>
<dbReference type="SMART" id="SM00220">
    <property type="entry name" value="S_TKc"/>
    <property type="match status" value="1"/>
</dbReference>
<keyword evidence="2" id="KW-0808">Transferase</keyword>
<organism evidence="8 9">
    <name type="scientific">Zasmidium cellare</name>
    <name type="common">Wine cellar mold</name>
    <name type="synonym">Racodium cellare</name>
    <dbReference type="NCBI Taxonomy" id="395010"/>
    <lineage>
        <taxon>Eukaryota</taxon>
        <taxon>Fungi</taxon>
        <taxon>Dikarya</taxon>
        <taxon>Ascomycota</taxon>
        <taxon>Pezizomycotina</taxon>
        <taxon>Dothideomycetes</taxon>
        <taxon>Dothideomycetidae</taxon>
        <taxon>Mycosphaerellales</taxon>
        <taxon>Mycosphaerellaceae</taxon>
        <taxon>Zasmidium</taxon>
    </lineage>
</organism>
<dbReference type="SUPFAM" id="SSF56112">
    <property type="entry name" value="Protein kinase-like (PK-like)"/>
    <property type="match status" value="1"/>
</dbReference>
<dbReference type="PANTHER" id="PTHR24345">
    <property type="entry name" value="SERINE/THREONINE-PROTEIN KINASE PLK"/>
    <property type="match status" value="1"/>
</dbReference>
<gene>
    <name evidence="8" type="ORF">PRZ48_004299</name>
</gene>
<evidence type="ECO:0000256" key="3">
    <source>
        <dbReference type="ARBA" id="ARBA00022741"/>
    </source>
</evidence>
<evidence type="ECO:0000256" key="5">
    <source>
        <dbReference type="ARBA" id="ARBA00022840"/>
    </source>
</evidence>
<keyword evidence="3" id="KW-0547">Nucleotide-binding</keyword>
<dbReference type="Proteomes" id="UP001305779">
    <property type="component" value="Unassembled WGS sequence"/>
</dbReference>
<keyword evidence="5" id="KW-0067">ATP-binding</keyword>
<evidence type="ECO:0000256" key="2">
    <source>
        <dbReference type="ARBA" id="ARBA00022679"/>
    </source>
</evidence>
<dbReference type="Gene3D" id="1.10.510.10">
    <property type="entry name" value="Transferase(Phosphotransferase) domain 1"/>
    <property type="match status" value="1"/>
</dbReference>
<reference evidence="8 9" key="1">
    <citation type="journal article" date="2023" name="G3 (Bethesda)">
        <title>A chromosome-level genome assembly of Zasmidium syzygii isolated from banana leaves.</title>
        <authorList>
            <person name="van Westerhoven A.C."/>
            <person name="Mehrabi R."/>
            <person name="Talebi R."/>
            <person name="Steentjes M.B.F."/>
            <person name="Corcolon B."/>
            <person name="Chong P.A."/>
            <person name="Kema G.H.J."/>
            <person name="Seidl M.F."/>
        </authorList>
    </citation>
    <scope>NUCLEOTIDE SEQUENCE [LARGE SCALE GENOMIC DNA]</scope>
    <source>
        <strain evidence="8 9">P124</strain>
    </source>
</reference>
<evidence type="ECO:0000256" key="4">
    <source>
        <dbReference type="ARBA" id="ARBA00022777"/>
    </source>
</evidence>
<dbReference type="InterPro" id="IPR008271">
    <property type="entry name" value="Ser/Thr_kinase_AS"/>
</dbReference>
<dbReference type="EMBL" id="JAXOVC010000003">
    <property type="protein sequence ID" value="KAK4503384.1"/>
    <property type="molecule type" value="Genomic_DNA"/>
</dbReference>
<keyword evidence="9" id="KW-1185">Reference proteome</keyword>
<accession>A0ABR0EPT2</accession>
<dbReference type="PANTHER" id="PTHR24345:SF0">
    <property type="entry name" value="CELL CYCLE SERINE_THREONINE-PROTEIN KINASE CDC5_MSD2"/>
    <property type="match status" value="1"/>
</dbReference>
<dbReference type="PROSITE" id="PS00108">
    <property type="entry name" value="PROTEIN_KINASE_ST"/>
    <property type="match status" value="1"/>
</dbReference>
<evidence type="ECO:0000313" key="8">
    <source>
        <dbReference type="EMBL" id="KAK4503384.1"/>
    </source>
</evidence>
<comment type="caution">
    <text evidence="8">The sequence shown here is derived from an EMBL/GenBank/DDBJ whole genome shotgun (WGS) entry which is preliminary data.</text>
</comment>
<dbReference type="PROSITE" id="PS50011">
    <property type="entry name" value="PROTEIN_KINASE_DOM"/>
    <property type="match status" value="1"/>
</dbReference>
<dbReference type="InterPro" id="IPR011009">
    <property type="entry name" value="Kinase-like_dom_sf"/>
</dbReference>
<protein>
    <recommendedName>
        <fullName evidence="7">Protein kinase domain-containing protein</fullName>
    </recommendedName>
</protein>
<feature type="region of interest" description="Disordered" evidence="6">
    <location>
        <begin position="442"/>
        <end position="480"/>
    </location>
</feature>
<keyword evidence="4" id="KW-0418">Kinase</keyword>
<dbReference type="InterPro" id="IPR000719">
    <property type="entry name" value="Prot_kinase_dom"/>
</dbReference>
<name>A0ABR0EPT2_ZASCE</name>
<sequence length="480" mass="55411">MKRDDNETNFRIRVSQNKDGRAPILSRNFSTEYVQMTGRERVQLIRCYERLHDRMGDIDIPMRAAEASHFVVTDGHHLTRRDPDVNILRKYKADIEEIVDCAKVAREEAEQINDIRQKHHAVQAMLVWVHEIIQGTKGLEACYAPQLEVVDESILRYNFMQEPLDPEQFVGQWTGVLDLGGGISRAGLWVRYNQHGEIIDRVVRKNEYMDHDHWLRPSKWHGDPADFNNRVPLEFHLQDKCSKVSGSHFARWQEIVHRDIKPHNVFMDDPAEVYFPRYPTPKMADFGLAIQTSNLDPRNPQDYQGAGTRGWKAPEQQIGLRSDWKLLDHTNVYVAIGVVMYSLLRGYMYIVREPDFVNARTKLKIPDEVDKYYSAPIVDLIMSCVEWHPSHRKDLGELWHEIDNFIDNEEYMSSAADGKQDPDALPDLSYGPDMYRIALASSSEDLERSEEQAAGASGPHDPAATDYDWLADTSMPDAEY</sequence>
<feature type="domain" description="Protein kinase" evidence="7">
    <location>
        <begin position="58"/>
        <end position="406"/>
    </location>
</feature>
<evidence type="ECO:0000259" key="7">
    <source>
        <dbReference type="PROSITE" id="PS50011"/>
    </source>
</evidence>
<evidence type="ECO:0000256" key="1">
    <source>
        <dbReference type="ARBA" id="ARBA00022527"/>
    </source>
</evidence>
<evidence type="ECO:0000256" key="6">
    <source>
        <dbReference type="SAM" id="MobiDB-lite"/>
    </source>
</evidence>
<dbReference type="Pfam" id="PF00069">
    <property type="entry name" value="Pkinase"/>
    <property type="match status" value="1"/>
</dbReference>
<proteinExistence type="predicted"/>